<gene>
    <name evidence="1" type="ORF">EIKCOROL_01971</name>
</gene>
<evidence type="ECO:0000313" key="2">
    <source>
        <dbReference type="Proteomes" id="UP000005837"/>
    </source>
</evidence>
<name>C0DX67_EIKCO</name>
<dbReference type="EMBL" id="ACEA01000042">
    <property type="protein sequence ID" value="EEG23382.1"/>
    <property type="molecule type" value="Genomic_DNA"/>
</dbReference>
<proteinExistence type="predicted"/>
<evidence type="ECO:0000313" key="1">
    <source>
        <dbReference type="EMBL" id="EEG23382.1"/>
    </source>
</evidence>
<accession>C0DX67</accession>
<reference evidence="1 2" key="1">
    <citation type="submission" date="2009-01" db="EMBL/GenBank/DDBJ databases">
        <authorList>
            <person name="Fulton L."/>
            <person name="Clifton S."/>
            <person name="Chinwalla A.T."/>
            <person name="Mitreva M."/>
            <person name="Sodergren E."/>
            <person name="Weinstock G."/>
            <person name="Clifton S."/>
            <person name="Dooling D.J."/>
            <person name="Fulton B."/>
            <person name="Minx P."/>
            <person name="Pepin K.H."/>
            <person name="Johnson M."/>
            <person name="Bhonagiri V."/>
            <person name="Nash W.E."/>
            <person name="Mardis E.R."/>
            <person name="Wilson R.K."/>
        </authorList>
    </citation>
    <scope>NUCLEOTIDE SEQUENCE [LARGE SCALE GENOMIC DNA]</scope>
    <source>
        <strain evidence="1 2">ATCC 23834</strain>
    </source>
</reference>
<protein>
    <submittedName>
        <fullName evidence="1">Uncharacterized protein</fullName>
    </submittedName>
</protein>
<dbReference type="HOGENOM" id="CLU_3024948_0_0_4"/>
<sequence length="55" mass="6462">MLGKRRGGAVWAAVLCGKYFSILPTNWHFVCTKLTQRHFLPAFQVAFRLWKKHML</sequence>
<organism evidence="1 2">
    <name type="scientific">Eikenella corrodens ATCC 23834</name>
    <dbReference type="NCBI Taxonomy" id="546274"/>
    <lineage>
        <taxon>Bacteria</taxon>
        <taxon>Pseudomonadati</taxon>
        <taxon>Pseudomonadota</taxon>
        <taxon>Betaproteobacteria</taxon>
        <taxon>Neisseriales</taxon>
        <taxon>Neisseriaceae</taxon>
        <taxon>Eikenella</taxon>
    </lineage>
</organism>
<dbReference type="Proteomes" id="UP000005837">
    <property type="component" value="Unassembled WGS sequence"/>
</dbReference>
<dbReference type="AlphaFoldDB" id="C0DX67"/>
<comment type="caution">
    <text evidence="1">The sequence shown here is derived from an EMBL/GenBank/DDBJ whole genome shotgun (WGS) entry which is preliminary data.</text>
</comment>